<reference evidence="3 4" key="1">
    <citation type="submission" date="2017-07" db="EMBL/GenBank/DDBJ databases">
        <title>Acidovorax KNDSW TSA 6 genome sequence and assembly.</title>
        <authorList>
            <person name="Mayilraj S."/>
        </authorList>
    </citation>
    <scope>NUCLEOTIDE SEQUENCE [LARGE SCALE GENOMIC DNA]</scope>
    <source>
        <strain evidence="3 4">KNDSW-TSA6</strain>
    </source>
</reference>
<evidence type="ECO:0000313" key="4">
    <source>
        <dbReference type="Proteomes" id="UP000215441"/>
    </source>
</evidence>
<evidence type="ECO:0000256" key="1">
    <source>
        <dbReference type="SAM" id="MobiDB-lite"/>
    </source>
</evidence>
<keyword evidence="2" id="KW-0472">Membrane</keyword>
<sequence>MQLAVRYTFWAVAAILFGAALNSALQQLTGAERFDAVLPCALMLTGASVGYLGTLFVIPSGGASCETESEEEPDNTVDGDLT</sequence>
<dbReference type="EMBL" id="NOIG01000011">
    <property type="protein sequence ID" value="OYD48905.1"/>
    <property type="molecule type" value="Genomic_DNA"/>
</dbReference>
<name>A0A235EKB7_9BURK</name>
<feature type="compositionally biased region" description="Acidic residues" evidence="1">
    <location>
        <begin position="67"/>
        <end position="82"/>
    </location>
</feature>
<feature type="transmembrane region" description="Helical" evidence="2">
    <location>
        <begin position="36"/>
        <end position="58"/>
    </location>
</feature>
<accession>A0A235EKB7</accession>
<proteinExistence type="predicted"/>
<gene>
    <name evidence="3" type="ORF">CBY09_19055</name>
</gene>
<comment type="caution">
    <text evidence="3">The sequence shown here is derived from an EMBL/GenBank/DDBJ whole genome shotgun (WGS) entry which is preliminary data.</text>
</comment>
<keyword evidence="4" id="KW-1185">Reference proteome</keyword>
<feature type="region of interest" description="Disordered" evidence="1">
    <location>
        <begin position="62"/>
        <end position="82"/>
    </location>
</feature>
<keyword evidence="2" id="KW-1133">Transmembrane helix</keyword>
<evidence type="ECO:0000256" key="2">
    <source>
        <dbReference type="SAM" id="Phobius"/>
    </source>
</evidence>
<dbReference type="AlphaFoldDB" id="A0A235EKB7"/>
<evidence type="ECO:0000313" key="3">
    <source>
        <dbReference type="EMBL" id="OYD48905.1"/>
    </source>
</evidence>
<organism evidence="3 4">
    <name type="scientific">Acidovorax kalamii</name>
    <dbReference type="NCBI Taxonomy" id="2004485"/>
    <lineage>
        <taxon>Bacteria</taxon>
        <taxon>Pseudomonadati</taxon>
        <taxon>Pseudomonadota</taxon>
        <taxon>Betaproteobacteria</taxon>
        <taxon>Burkholderiales</taxon>
        <taxon>Comamonadaceae</taxon>
        <taxon>Acidovorax</taxon>
    </lineage>
</organism>
<keyword evidence="2" id="KW-0812">Transmembrane</keyword>
<dbReference type="Proteomes" id="UP000215441">
    <property type="component" value="Unassembled WGS sequence"/>
</dbReference>
<protein>
    <submittedName>
        <fullName evidence="3">Uncharacterized protein</fullName>
    </submittedName>
</protein>